<accession>A0A7W5Z208</accession>
<proteinExistence type="predicted"/>
<organism evidence="2 3">
    <name type="scientific">Pseudochelatococcus contaminans</name>
    <dbReference type="NCBI Taxonomy" id="1538103"/>
    <lineage>
        <taxon>Bacteria</taxon>
        <taxon>Pseudomonadati</taxon>
        <taxon>Pseudomonadota</taxon>
        <taxon>Alphaproteobacteria</taxon>
        <taxon>Hyphomicrobiales</taxon>
        <taxon>Chelatococcaceae</taxon>
        <taxon>Pseudochelatococcus</taxon>
    </lineage>
</organism>
<sequence>MSVYAAPAAAHNNVGAAIAAGVLGLAVGAAVAADSGPRDHVIYGPPPPPFAPPPPGFDGPPPPPAYGPPPPPFFPERGIACYPAQQACYQDGRGFSPWWTARIYGDR</sequence>
<gene>
    <name evidence="2" type="ORF">FHS81_000451</name>
</gene>
<comment type="caution">
    <text evidence="2">The sequence shown here is derived from an EMBL/GenBank/DDBJ whole genome shotgun (WGS) entry which is preliminary data.</text>
</comment>
<evidence type="ECO:0000313" key="2">
    <source>
        <dbReference type="EMBL" id="MBB3808397.1"/>
    </source>
</evidence>
<name>A0A7W5Z208_9HYPH</name>
<feature type="region of interest" description="Disordered" evidence="1">
    <location>
        <begin position="41"/>
        <end position="72"/>
    </location>
</feature>
<dbReference type="Proteomes" id="UP000537592">
    <property type="component" value="Unassembled WGS sequence"/>
</dbReference>
<protein>
    <submittedName>
        <fullName evidence="2">Uncharacterized protein</fullName>
    </submittedName>
</protein>
<evidence type="ECO:0000256" key="1">
    <source>
        <dbReference type="SAM" id="MobiDB-lite"/>
    </source>
</evidence>
<feature type="compositionally biased region" description="Pro residues" evidence="1">
    <location>
        <begin position="44"/>
        <end position="72"/>
    </location>
</feature>
<keyword evidence="3" id="KW-1185">Reference proteome</keyword>
<evidence type="ECO:0000313" key="3">
    <source>
        <dbReference type="Proteomes" id="UP000537592"/>
    </source>
</evidence>
<dbReference type="EMBL" id="JACICC010000001">
    <property type="protein sequence ID" value="MBB3808397.1"/>
    <property type="molecule type" value="Genomic_DNA"/>
</dbReference>
<dbReference type="RefSeq" id="WP_183750394.1">
    <property type="nucleotide sequence ID" value="NZ_JACICC010000001.1"/>
</dbReference>
<dbReference type="AlphaFoldDB" id="A0A7W5Z208"/>
<reference evidence="2 3" key="1">
    <citation type="submission" date="2020-08" db="EMBL/GenBank/DDBJ databases">
        <title>Genomic Encyclopedia of Type Strains, Phase IV (KMG-IV): sequencing the most valuable type-strain genomes for metagenomic binning, comparative biology and taxonomic classification.</title>
        <authorList>
            <person name="Goeker M."/>
        </authorList>
    </citation>
    <scope>NUCLEOTIDE SEQUENCE [LARGE SCALE GENOMIC DNA]</scope>
    <source>
        <strain evidence="2 3">DSM 28760</strain>
    </source>
</reference>